<name>A0AAN8FKI1_TRICO</name>
<accession>A0AAN8FKI1</accession>
<organism evidence="2 3">
    <name type="scientific">Trichostrongylus colubriformis</name>
    <name type="common">Black scour worm</name>
    <dbReference type="NCBI Taxonomy" id="6319"/>
    <lineage>
        <taxon>Eukaryota</taxon>
        <taxon>Metazoa</taxon>
        <taxon>Ecdysozoa</taxon>
        <taxon>Nematoda</taxon>
        <taxon>Chromadorea</taxon>
        <taxon>Rhabditida</taxon>
        <taxon>Rhabditina</taxon>
        <taxon>Rhabditomorpha</taxon>
        <taxon>Strongyloidea</taxon>
        <taxon>Trichostrongylidae</taxon>
        <taxon>Trichostrongylus</taxon>
    </lineage>
</organism>
<keyword evidence="3" id="KW-1185">Reference proteome</keyword>
<protein>
    <submittedName>
        <fullName evidence="2">Tyrosine-protein phosphatase domain-containing protein</fullName>
    </submittedName>
</protein>
<gene>
    <name evidence="2" type="ORF">GCK32_022759</name>
</gene>
<evidence type="ECO:0000313" key="2">
    <source>
        <dbReference type="EMBL" id="KAK5975867.1"/>
    </source>
</evidence>
<sequence length="74" mass="8728">DEYKYLYDLMLHWYMTNPEYRVHDNDVSDDEGGGGGSSRPSSQRQSLRDKDRFLRGQNSVRKDSRKDSRKNADK</sequence>
<evidence type="ECO:0000313" key="3">
    <source>
        <dbReference type="Proteomes" id="UP001331761"/>
    </source>
</evidence>
<comment type="caution">
    <text evidence="2">The sequence shown here is derived from an EMBL/GenBank/DDBJ whole genome shotgun (WGS) entry which is preliminary data.</text>
</comment>
<dbReference type="Proteomes" id="UP001331761">
    <property type="component" value="Unassembled WGS sequence"/>
</dbReference>
<evidence type="ECO:0000256" key="1">
    <source>
        <dbReference type="SAM" id="MobiDB-lite"/>
    </source>
</evidence>
<feature type="non-terminal residue" evidence="2">
    <location>
        <position position="1"/>
    </location>
</feature>
<dbReference type="EMBL" id="WIXE01012528">
    <property type="protein sequence ID" value="KAK5975867.1"/>
    <property type="molecule type" value="Genomic_DNA"/>
</dbReference>
<dbReference type="AlphaFoldDB" id="A0AAN8FKI1"/>
<proteinExistence type="predicted"/>
<feature type="region of interest" description="Disordered" evidence="1">
    <location>
        <begin position="22"/>
        <end position="74"/>
    </location>
</feature>
<reference evidence="2 3" key="1">
    <citation type="submission" date="2019-10" db="EMBL/GenBank/DDBJ databases">
        <title>Assembly and Annotation for the nematode Trichostrongylus colubriformis.</title>
        <authorList>
            <person name="Martin J."/>
        </authorList>
    </citation>
    <scope>NUCLEOTIDE SEQUENCE [LARGE SCALE GENOMIC DNA]</scope>
    <source>
        <strain evidence="2">G859</strain>
        <tissue evidence="2">Whole worm</tissue>
    </source>
</reference>
<feature type="compositionally biased region" description="Basic and acidic residues" evidence="1">
    <location>
        <begin position="46"/>
        <end position="74"/>
    </location>
</feature>